<evidence type="ECO:0000313" key="2">
    <source>
        <dbReference type="Proteomes" id="UP000298347"/>
    </source>
</evidence>
<evidence type="ECO:0000313" key="1">
    <source>
        <dbReference type="EMBL" id="TGA98521.1"/>
    </source>
</evidence>
<dbReference type="Proteomes" id="UP000298347">
    <property type="component" value="Unassembled WGS sequence"/>
</dbReference>
<reference evidence="1 2" key="1">
    <citation type="journal article" date="2015" name="Int. J. Syst. Evol. Microbiol.">
        <title>Sporolactobacillus shoreae sp. nov. and Sporolactobacillus spathodeae sp. nov., two spore-forming lactic acid bacteria isolated from tree barks in Thailand.</title>
        <authorList>
            <person name="Thamacharoensuk T."/>
            <person name="Kitahara M."/>
            <person name="Ohkuma M."/>
            <person name="Thongchul N."/>
            <person name="Tanasupawat S."/>
        </authorList>
    </citation>
    <scope>NUCLEOTIDE SEQUENCE [LARGE SCALE GENOMIC DNA]</scope>
    <source>
        <strain evidence="1 2">BK92</strain>
    </source>
</reference>
<gene>
    <name evidence="1" type="ORF">E4665_08360</name>
</gene>
<dbReference type="OrthoDB" id="2236631at2"/>
<dbReference type="EMBL" id="SRJD01000007">
    <property type="protein sequence ID" value="TGA98521.1"/>
    <property type="molecule type" value="Genomic_DNA"/>
</dbReference>
<proteinExistence type="predicted"/>
<dbReference type="AlphaFoldDB" id="A0A4Z0GPG1"/>
<protein>
    <submittedName>
        <fullName evidence="1">Uncharacterized protein</fullName>
    </submittedName>
</protein>
<comment type="caution">
    <text evidence="1">The sequence shown here is derived from an EMBL/GenBank/DDBJ whole genome shotgun (WGS) entry which is preliminary data.</text>
</comment>
<organism evidence="1 2">
    <name type="scientific">Sporolactobacillus shoreae</name>
    <dbReference type="NCBI Taxonomy" id="1465501"/>
    <lineage>
        <taxon>Bacteria</taxon>
        <taxon>Bacillati</taxon>
        <taxon>Bacillota</taxon>
        <taxon>Bacilli</taxon>
        <taxon>Bacillales</taxon>
        <taxon>Sporolactobacillaceae</taxon>
        <taxon>Sporolactobacillus</taxon>
    </lineage>
</organism>
<name>A0A4Z0GPG1_9BACL</name>
<accession>A0A4Z0GPG1</accession>
<sequence>MHKWCLASRVSQLYGQTDTPYTMFNLQLIMYKYFNVILNYDRGAFGCSIINGEAGISLENSQSWYDEADMNVFCKELQQQIGLMIPDKFLEHYGWKQLQ</sequence>
<keyword evidence="2" id="KW-1185">Reference proteome</keyword>